<dbReference type="STRING" id="83656.B1H18_01115"/>
<dbReference type="Pfam" id="PF07992">
    <property type="entry name" value="Pyr_redox_2"/>
    <property type="match status" value="1"/>
</dbReference>
<proteinExistence type="inferred from homology"/>
<dbReference type="InterPro" id="IPR016156">
    <property type="entry name" value="FAD/NAD-linked_Rdtase_dimer_sf"/>
</dbReference>
<evidence type="ECO:0000256" key="7">
    <source>
        <dbReference type="ARBA" id="ARBA00022630"/>
    </source>
</evidence>
<feature type="compositionally biased region" description="Basic and acidic residues" evidence="13">
    <location>
        <begin position="483"/>
        <end position="494"/>
    </location>
</feature>
<evidence type="ECO:0000256" key="2">
    <source>
        <dbReference type="ARBA" id="ARBA00001966"/>
    </source>
</evidence>
<name>A0A1V4AH54_9ACTN</name>
<feature type="domain" description="FAD/NAD(P)-binding" evidence="15">
    <location>
        <begin position="22"/>
        <end position="279"/>
    </location>
</feature>
<evidence type="ECO:0000256" key="8">
    <source>
        <dbReference type="ARBA" id="ARBA00022723"/>
    </source>
</evidence>
<evidence type="ECO:0008006" key="19">
    <source>
        <dbReference type="Google" id="ProtNLM"/>
    </source>
</evidence>
<sequence>MAAARLVEEIGRRDPEGRRTALTVLGAEHVPAYNRVLLPALCAGTLREDDLALGPAGGPPPGADVRLGTEAVLIDRGRRVVTTHDGDQVAYDQAVLATGATAVRPGVTGLDGPGVTVLRTLGDARRLGVLARAARRRGLPIAVLGGGVLGLETARALAAGGLIVTVVHPAAHLMNRQLDTGAGRILADALRRTGVRLRLGSAVVRWDGAGPPHERRLHLADGTVHPCAGLVLATGSRPRTRLARECGLAADEYGVRVDDTLTTSDPAIRALGDCAHHPGAPGGLVQPAWDQAAVLAGLLTATDPGTRYRGTAAVTRLKATGIDLTCLGEARREPGDADDTAHEVIRLEDPARERYAKLVLRGDTVTGAIMLGVPDAAAGLVQLYTRGAPAPADRLALLLGRALPPEAAGGGPAALPDYAVVCRCNTVTKSALRGAWHAGAKSPAELIRATRATTGCGGCRADVEKTAAWLAETDPAPGVAVPDLDHEREGAVQP</sequence>
<comment type="similarity">
    <text evidence="5">Belongs to the nitrite and sulfite reductase 4Fe-4S domain family.</text>
</comment>
<dbReference type="PRINTS" id="PR00469">
    <property type="entry name" value="PNDRDTASEII"/>
</dbReference>
<evidence type="ECO:0000256" key="11">
    <source>
        <dbReference type="ARBA" id="ARBA00023004"/>
    </source>
</evidence>
<dbReference type="InterPro" id="IPR023753">
    <property type="entry name" value="FAD/NAD-binding_dom"/>
</dbReference>
<dbReference type="Pfam" id="PF04324">
    <property type="entry name" value="Fer2_BFD"/>
    <property type="match status" value="1"/>
</dbReference>
<dbReference type="SUPFAM" id="SSF51905">
    <property type="entry name" value="FAD/NAD(P)-binding domain"/>
    <property type="match status" value="1"/>
</dbReference>
<dbReference type="AlphaFoldDB" id="A0A1V4AH54"/>
<comment type="pathway">
    <text evidence="4">Nitrogen metabolism; nitrate reduction (assimilation).</text>
</comment>
<evidence type="ECO:0000256" key="3">
    <source>
        <dbReference type="ARBA" id="ARBA00001974"/>
    </source>
</evidence>
<dbReference type="Gene3D" id="1.10.10.1100">
    <property type="entry name" value="BFD-like [2Fe-2S]-binding domain"/>
    <property type="match status" value="1"/>
</dbReference>
<organism evidence="17 18">
    <name type="scientific">Streptomyces tsukubensis</name>
    <dbReference type="NCBI Taxonomy" id="83656"/>
    <lineage>
        <taxon>Bacteria</taxon>
        <taxon>Bacillati</taxon>
        <taxon>Actinomycetota</taxon>
        <taxon>Actinomycetes</taxon>
        <taxon>Kitasatosporales</taxon>
        <taxon>Streptomycetaceae</taxon>
        <taxon>Streptomyces</taxon>
    </lineage>
</organism>
<dbReference type="Pfam" id="PF18267">
    <property type="entry name" value="Rubredoxin_C"/>
    <property type="match status" value="1"/>
</dbReference>
<dbReference type="EMBL" id="MVFC01000001">
    <property type="protein sequence ID" value="OON83005.1"/>
    <property type="molecule type" value="Genomic_DNA"/>
</dbReference>
<dbReference type="InterPro" id="IPR052034">
    <property type="entry name" value="NasD-like"/>
</dbReference>
<gene>
    <name evidence="17" type="ORF">B1H18_01115</name>
</gene>
<comment type="cofactor">
    <cofactor evidence="3">
        <name>FAD</name>
        <dbReference type="ChEBI" id="CHEBI:57692"/>
    </cofactor>
</comment>
<evidence type="ECO:0000256" key="6">
    <source>
        <dbReference type="ARBA" id="ARBA00022617"/>
    </source>
</evidence>
<evidence type="ECO:0000256" key="10">
    <source>
        <dbReference type="ARBA" id="ARBA00023002"/>
    </source>
</evidence>
<keyword evidence="18" id="KW-1185">Reference proteome</keyword>
<comment type="cofactor">
    <cofactor evidence="2">
        <name>[4Fe-4S] cluster</name>
        <dbReference type="ChEBI" id="CHEBI:49883"/>
    </cofactor>
</comment>
<dbReference type="PANTHER" id="PTHR43809">
    <property type="entry name" value="NITRITE REDUCTASE (NADH) LARGE SUBUNIT"/>
    <property type="match status" value="1"/>
</dbReference>
<keyword evidence="12" id="KW-0411">Iron-sulfur</keyword>
<dbReference type="GO" id="GO:0051536">
    <property type="term" value="F:iron-sulfur cluster binding"/>
    <property type="evidence" value="ECO:0007669"/>
    <property type="project" value="UniProtKB-KW"/>
</dbReference>
<comment type="cofactor">
    <cofactor evidence="1">
        <name>siroheme</name>
        <dbReference type="ChEBI" id="CHEBI:60052"/>
    </cofactor>
</comment>
<dbReference type="InterPro" id="IPR007419">
    <property type="entry name" value="BFD-like_2Fe2S-bd_dom"/>
</dbReference>
<dbReference type="PANTHER" id="PTHR43809:SF1">
    <property type="entry name" value="NITRITE REDUCTASE (NADH) LARGE SUBUNIT"/>
    <property type="match status" value="1"/>
</dbReference>
<evidence type="ECO:0000259" key="14">
    <source>
        <dbReference type="Pfam" id="PF04324"/>
    </source>
</evidence>
<dbReference type="Proteomes" id="UP000190539">
    <property type="component" value="Unassembled WGS sequence"/>
</dbReference>
<evidence type="ECO:0000256" key="5">
    <source>
        <dbReference type="ARBA" id="ARBA00010429"/>
    </source>
</evidence>
<evidence type="ECO:0000313" key="18">
    <source>
        <dbReference type="Proteomes" id="UP000190539"/>
    </source>
</evidence>
<keyword evidence="6" id="KW-0349">Heme</keyword>
<keyword evidence="7" id="KW-0285">Flavoprotein</keyword>
<dbReference type="Gene3D" id="3.30.390.30">
    <property type="match status" value="1"/>
</dbReference>
<dbReference type="InterPro" id="IPR036188">
    <property type="entry name" value="FAD/NAD-bd_sf"/>
</dbReference>
<accession>A0A1V4AH54</accession>
<reference evidence="17 18" key="1">
    <citation type="submission" date="2017-02" db="EMBL/GenBank/DDBJ databases">
        <title>Draft Genome Sequence of Streptomyces tsukubaensis F601, a Producer of the immunosuppressant tacrolimus FK506.</title>
        <authorList>
            <person name="Zong G."/>
            <person name="Zhong C."/>
            <person name="Fu J."/>
            <person name="Qin R."/>
            <person name="Cao G."/>
        </authorList>
    </citation>
    <scope>NUCLEOTIDE SEQUENCE [LARGE SCALE GENOMIC DNA]</scope>
    <source>
        <strain evidence="17 18">F601</strain>
    </source>
</reference>
<protein>
    <recommendedName>
        <fullName evidence="19">FAD/NAD(P)-binding oxidoreductase</fullName>
    </recommendedName>
</protein>
<keyword evidence="8" id="KW-0479">Metal-binding</keyword>
<feature type="region of interest" description="Disordered" evidence="13">
    <location>
        <begin position="474"/>
        <end position="494"/>
    </location>
</feature>
<evidence type="ECO:0000256" key="12">
    <source>
        <dbReference type="ARBA" id="ARBA00023014"/>
    </source>
</evidence>
<keyword evidence="11" id="KW-0408">Iron</keyword>
<dbReference type="Gene3D" id="3.50.50.60">
    <property type="entry name" value="FAD/NAD(P)-binding domain"/>
    <property type="match status" value="2"/>
</dbReference>
<evidence type="ECO:0000256" key="9">
    <source>
        <dbReference type="ARBA" id="ARBA00022827"/>
    </source>
</evidence>
<evidence type="ECO:0000256" key="4">
    <source>
        <dbReference type="ARBA" id="ARBA00005096"/>
    </source>
</evidence>
<comment type="caution">
    <text evidence="17">The sequence shown here is derived from an EMBL/GenBank/DDBJ whole genome shotgun (WGS) entry which is preliminary data.</text>
</comment>
<keyword evidence="10" id="KW-0560">Oxidoreductase</keyword>
<evidence type="ECO:0000256" key="1">
    <source>
        <dbReference type="ARBA" id="ARBA00001929"/>
    </source>
</evidence>
<feature type="domain" description="BFD-like [2Fe-2S]-binding" evidence="14">
    <location>
        <begin position="420"/>
        <end position="465"/>
    </location>
</feature>
<feature type="domain" description="NADH-rubredoxin oxidoreductase C-terminal" evidence="16">
    <location>
        <begin position="314"/>
        <end position="372"/>
    </location>
</feature>
<evidence type="ECO:0000313" key="17">
    <source>
        <dbReference type="EMBL" id="OON83005.1"/>
    </source>
</evidence>
<dbReference type="PRINTS" id="PR00368">
    <property type="entry name" value="FADPNR"/>
</dbReference>
<dbReference type="InterPro" id="IPR041575">
    <property type="entry name" value="Rubredoxin_C"/>
</dbReference>
<dbReference type="InterPro" id="IPR041854">
    <property type="entry name" value="BFD-like_2Fe2S-bd_dom_sf"/>
</dbReference>
<evidence type="ECO:0000259" key="16">
    <source>
        <dbReference type="Pfam" id="PF18267"/>
    </source>
</evidence>
<keyword evidence="9" id="KW-0274">FAD</keyword>
<evidence type="ECO:0000256" key="13">
    <source>
        <dbReference type="SAM" id="MobiDB-lite"/>
    </source>
</evidence>
<evidence type="ECO:0000259" key="15">
    <source>
        <dbReference type="Pfam" id="PF07992"/>
    </source>
</evidence>
<dbReference type="GO" id="GO:0046872">
    <property type="term" value="F:metal ion binding"/>
    <property type="evidence" value="ECO:0007669"/>
    <property type="project" value="UniProtKB-KW"/>
</dbReference>
<dbReference type="GO" id="GO:0016491">
    <property type="term" value="F:oxidoreductase activity"/>
    <property type="evidence" value="ECO:0007669"/>
    <property type="project" value="UniProtKB-KW"/>
</dbReference>